<protein>
    <submittedName>
        <fullName evidence="3">Outer membrane biogenesis protein BamB</fullName>
    </submittedName>
</protein>
<dbReference type="Pfam" id="PF13360">
    <property type="entry name" value="PQQ_2"/>
    <property type="match status" value="3"/>
</dbReference>
<keyword evidence="4" id="KW-1185">Reference proteome</keyword>
<keyword evidence="1" id="KW-0732">Signal</keyword>
<feature type="domain" description="Pyrrolo-quinoline quinone repeat" evidence="2">
    <location>
        <begin position="314"/>
        <end position="379"/>
    </location>
</feature>
<reference evidence="3 4" key="1">
    <citation type="submission" date="2019-02" db="EMBL/GenBank/DDBJ databases">
        <title>Deep-cultivation of Planctomycetes and their phenomic and genomic characterization uncovers novel biology.</title>
        <authorList>
            <person name="Wiegand S."/>
            <person name="Jogler M."/>
            <person name="Boedeker C."/>
            <person name="Pinto D."/>
            <person name="Vollmers J."/>
            <person name="Rivas-Marin E."/>
            <person name="Kohn T."/>
            <person name="Peeters S.H."/>
            <person name="Heuer A."/>
            <person name="Rast P."/>
            <person name="Oberbeckmann S."/>
            <person name="Bunk B."/>
            <person name="Jeske O."/>
            <person name="Meyerdierks A."/>
            <person name="Storesund J.E."/>
            <person name="Kallscheuer N."/>
            <person name="Luecker S."/>
            <person name="Lage O.M."/>
            <person name="Pohl T."/>
            <person name="Merkel B.J."/>
            <person name="Hornburger P."/>
            <person name="Mueller R.-W."/>
            <person name="Bruemmer F."/>
            <person name="Labrenz M."/>
            <person name="Spormann A.M."/>
            <person name="Op den Camp H."/>
            <person name="Overmann J."/>
            <person name="Amann R."/>
            <person name="Jetten M.S.M."/>
            <person name="Mascher T."/>
            <person name="Medema M.H."/>
            <person name="Devos D.P."/>
            <person name="Kaster A.-K."/>
            <person name="Ovreas L."/>
            <person name="Rohde M."/>
            <person name="Galperin M.Y."/>
            <person name="Jogler C."/>
        </authorList>
    </citation>
    <scope>NUCLEOTIDE SEQUENCE [LARGE SCALE GENOMIC DNA]</scope>
    <source>
        <strain evidence="3 4">HG66A1</strain>
    </source>
</reference>
<dbReference type="PANTHER" id="PTHR34512:SF30">
    <property type="entry name" value="OUTER MEMBRANE PROTEIN ASSEMBLY FACTOR BAMB"/>
    <property type="match status" value="1"/>
</dbReference>
<feature type="domain" description="Pyrrolo-quinoline quinone repeat" evidence="2">
    <location>
        <begin position="196"/>
        <end position="287"/>
    </location>
</feature>
<dbReference type="Proteomes" id="UP000320421">
    <property type="component" value="Chromosome"/>
</dbReference>
<sequence precursor="true">MRFTPLLFLTVCCGLFLSTAETHAETWPQFRGADGSGVSSETNLPTKWSAQEGLLWSVDLPGRANSSPAITAKRVDLTTKTPDNGLWILSFDRKTGQQLLKVKVGTGELAAPGPRNLWEHRHNAATPTPMSDEENIWAFFGSGLLVCVDAASGGIVWQKDMVKDYGAYDITFGMGSTPRLWNNLLIVTCMTKGPSYVVAFDKETGKEVWKANRKLPAEKDGADAYSTPTIFQRGDQTELLVSGSDHVNAYDPATGKQLWIAGGLDIPSPFGRIIAAPVANKEMIIATSGNPGGGGLGYIKAFKQGGTGDISKSGLIWKFDTATPDASTPLIMNDKLYMVSQNGVATCLNLSDGEPVWKKRVNGQYFSALVGGDNKVYFLSIEGLCTVIDAKTGEVIAENQLPGTFYSTPAISDGIIYLRSFDKLYAIKGK</sequence>
<dbReference type="RefSeq" id="WP_145189001.1">
    <property type="nucleotide sequence ID" value="NZ_CP036266.1"/>
</dbReference>
<dbReference type="InterPro" id="IPR015943">
    <property type="entry name" value="WD40/YVTN_repeat-like_dom_sf"/>
</dbReference>
<evidence type="ECO:0000256" key="1">
    <source>
        <dbReference type="SAM" id="SignalP"/>
    </source>
</evidence>
<dbReference type="InterPro" id="IPR002372">
    <property type="entry name" value="PQQ_rpt_dom"/>
</dbReference>
<organism evidence="3 4">
    <name type="scientific">Gimesia chilikensis</name>
    <dbReference type="NCBI Taxonomy" id="2605989"/>
    <lineage>
        <taxon>Bacteria</taxon>
        <taxon>Pseudomonadati</taxon>
        <taxon>Planctomycetota</taxon>
        <taxon>Planctomycetia</taxon>
        <taxon>Planctomycetales</taxon>
        <taxon>Planctomycetaceae</taxon>
        <taxon>Gimesia</taxon>
    </lineage>
</organism>
<evidence type="ECO:0000313" key="3">
    <source>
        <dbReference type="EMBL" id="QDT22713.1"/>
    </source>
</evidence>
<feature type="signal peptide" evidence="1">
    <location>
        <begin position="1"/>
        <end position="24"/>
    </location>
</feature>
<feature type="chain" id="PRO_5021889936" evidence="1">
    <location>
        <begin position="25"/>
        <end position="430"/>
    </location>
</feature>
<evidence type="ECO:0000259" key="2">
    <source>
        <dbReference type="Pfam" id="PF13360"/>
    </source>
</evidence>
<dbReference type="PANTHER" id="PTHR34512">
    <property type="entry name" value="CELL SURFACE PROTEIN"/>
    <property type="match status" value="1"/>
</dbReference>
<dbReference type="EMBL" id="CP036266">
    <property type="protein sequence ID" value="QDT22713.1"/>
    <property type="molecule type" value="Genomic_DNA"/>
</dbReference>
<dbReference type="InterPro" id="IPR018391">
    <property type="entry name" value="PQQ_b-propeller_rpt"/>
</dbReference>
<dbReference type="OrthoDB" id="244732at2"/>
<dbReference type="Gene3D" id="2.130.10.10">
    <property type="entry name" value="YVTN repeat-like/Quinoprotein amine dehydrogenase"/>
    <property type="match status" value="2"/>
</dbReference>
<proteinExistence type="predicted"/>
<dbReference type="SMART" id="SM00564">
    <property type="entry name" value="PQQ"/>
    <property type="match status" value="4"/>
</dbReference>
<feature type="domain" description="Pyrrolo-quinoline quinone repeat" evidence="2">
    <location>
        <begin position="46"/>
        <end position="161"/>
    </location>
</feature>
<dbReference type="InterPro" id="IPR011047">
    <property type="entry name" value="Quinoprotein_ADH-like_sf"/>
</dbReference>
<dbReference type="SUPFAM" id="SSF50998">
    <property type="entry name" value="Quinoprotein alcohol dehydrogenase-like"/>
    <property type="match status" value="1"/>
</dbReference>
<name>A0A517PTP4_9PLAN</name>
<accession>A0A517PTP4</accession>
<evidence type="ECO:0000313" key="4">
    <source>
        <dbReference type="Proteomes" id="UP000320421"/>
    </source>
</evidence>
<gene>
    <name evidence="3" type="ORF">HG66A1_45230</name>
</gene>
<dbReference type="AlphaFoldDB" id="A0A517PTP4"/>